<dbReference type="PANTHER" id="PTHR31118:SF12">
    <property type="entry name" value="CYCLASE-LIKE PROTEIN 2"/>
    <property type="match status" value="1"/>
</dbReference>
<keyword evidence="1" id="KW-0378">Hydrolase</keyword>
<gene>
    <name evidence="1" type="ORF">DPF_1819</name>
</gene>
<proteinExistence type="predicted"/>
<dbReference type="Gene3D" id="3.50.30.50">
    <property type="entry name" value="Putative cyclase"/>
    <property type="match status" value="1"/>
</dbReference>
<comment type="caution">
    <text evidence="1">The sequence shown here is derived from an EMBL/GenBank/DDBJ whole genome shotgun (WGS) entry which is preliminary data.</text>
</comment>
<keyword evidence="2" id="KW-1185">Reference proteome</keyword>
<dbReference type="EMBL" id="BDFE01000016">
    <property type="protein sequence ID" value="GAU09099.1"/>
    <property type="molecule type" value="Genomic_DNA"/>
</dbReference>
<dbReference type="SUPFAM" id="SSF102198">
    <property type="entry name" value="Putative cyclase"/>
    <property type="match status" value="1"/>
</dbReference>
<dbReference type="OrthoDB" id="7067800at2"/>
<dbReference type="InterPro" id="IPR007325">
    <property type="entry name" value="KFase/CYL"/>
</dbReference>
<evidence type="ECO:0000313" key="2">
    <source>
        <dbReference type="Proteomes" id="UP000095200"/>
    </source>
</evidence>
<dbReference type="PANTHER" id="PTHR31118">
    <property type="entry name" value="CYCLASE-LIKE PROTEIN 2"/>
    <property type="match status" value="1"/>
</dbReference>
<dbReference type="RefSeq" id="WP_069859277.1">
    <property type="nucleotide sequence ID" value="NZ_BDFE01000016.1"/>
</dbReference>
<protein>
    <submittedName>
        <fullName evidence="1">Hydrolase</fullName>
    </submittedName>
</protein>
<dbReference type="Proteomes" id="UP000095200">
    <property type="component" value="Unassembled WGS sequence"/>
</dbReference>
<dbReference type="STRING" id="1592317.DPF_1819"/>
<dbReference type="Pfam" id="PF04199">
    <property type="entry name" value="Cyclase"/>
    <property type="match status" value="1"/>
</dbReference>
<dbReference type="AlphaFoldDB" id="A0A194AK54"/>
<sequence>MHVIDLTHEIHSGMPVFPGTPPVRIHTANTLDEHGFEERLVSMSTHTGTHMDNPSHVLRGQGGLDTVSPERFMGPACLLDARGKTEITENDLVPLEASLERADFLILRTGWQEKWGTPAYFSGFPVLTRKAARYLAGFGLKGVGVDAISMDRMEDEELPIHRILLGHNILIIENLTNVGELPREGFYFTALPLRIRHGDGSPVRALAVIN</sequence>
<reference evidence="2" key="1">
    <citation type="submission" date="2016-06" db="EMBL/GenBank/DDBJ databases">
        <title>Draft genome sequence of Desulfoplanes formicivorans strain Pf12B.</title>
        <authorList>
            <person name="Watanabe M."/>
            <person name="Kojima H."/>
            <person name="Fukui M."/>
        </authorList>
    </citation>
    <scope>NUCLEOTIDE SEQUENCE [LARGE SCALE GENOMIC DNA]</scope>
    <source>
        <strain evidence="2">Pf12B</strain>
    </source>
</reference>
<accession>A0A194AK54</accession>
<dbReference type="GO" id="GO:0004061">
    <property type="term" value="F:arylformamidase activity"/>
    <property type="evidence" value="ECO:0007669"/>
    <property type="project" value="InterPro"/>
</dbReference>
<dbReference type="InterPro" id="IPR037175">
    <property type="entry name" value="KFase_sf"/>
</dbReference>
<dbReference type="GO" id="GO:0019441">
    <property type="term" value="P:L-tryptophan catabolic process to kynurenine"/>
    <property type="evidence" value="ECO:0007669"/>
    <property type="project" value="InterPro"/>
</dbReference>
<organism evidence="1 2">
    <name type="scientific">Desulfoplanes formicivorans</name>
    <dbReference type="NCBI Taxonomy" id="1592317"/>
    <lineage>
        <taxon>Bacteria</taxon>
        <taxon>Pseudomonadati</taxon>
        <taxon>Thermodesulfobacteriota</taxon>
        <taxon>Desulfovibrionia</taxon>
        <taxon>Desulfovibrionales</taxon>
        <taxon>Desulfoplanaceae</taxon>
        <taxon>Desulfoplanes</taxon>
    </lineage>
</organism>
<name>A0A194AK54_9BACT</name>
<evidence type="ECO:0000313" key="1">
    <source>
        <dbReference type="EMBL" id="GAU09099.1"/>
    </source>
</evidence>